<reference evidence="1 2" key="1">
    <citation type="submission" date="2018-06" db="EMBL/GenBank/DDBJ databases">
        <authorList>
            <consortium name="Pathogen Informatics"/>
            <person name="Doyle S."/>
        </authorList>
    </citation>
    <scope>NUCLEOTIDE SEQUENCE [LARGE SCALE GENOMIC DNA]</scope>
    <source>
        <strain evidence="1 2">NCTC13315</strain>
    </source>
</reference>
<evidence type="ECO:0000313" key="1">
    <source>
        <dbReference type="EMBL" id="STX27963.1"/>
    </source>
</evidence>
<protein>
    <submittedName>
        <fullName evidence="1">Uncharacterized protein</fullName>
    </submittedName>
</protein>
<gene>
    <name evidence="1" type="ORF">NCTC13315_00485</name>
</gene>
<dbReference type="AlphaFoldDB" id="A0A378HYZ6"/>
<dbReference type="RefSeq" id="WP_242604238.1">
    <property type="nucleotide sequence ID" value="NZ_CAAAHO010000006.1"/>
</dbReference>
<organism evidence="1 2">
    <name type="scientific">Legionella beliardensis</name>
    <dbReference type="NCBI Taxonomy" id="91822"/>
    <lineage>
        <taxon>Bacteria</taxon>
        <taxon>Pseudomonadati</taxon>
        <taxon>Pseudomonadota</taxon>
        <taxon>Gammaproteobacteria</taxon>
        <taxon>Legionellales</taxon>
        <taxon>Legionellaceae</taxon>
        <taxon>Legionella</taxon>
    </lineage>
</organism>
<sequence length="116" mass="13442">MPHDSIHVLSGYDTTPYGELLVSVFTSTMLDKNPIEGHIIPVMYSFYLGIKLNDLAGSARVTINPYEFWEAWYRGLQMQVNLFAPEWNLWDVADVPLKKLKQLYCVLPTKYHKNSF</sequence>
<evidence type="ECO:0000313" key="2">
    <source>
        <dbReference type="Proteomes" id="UP000254968"/>
    </source>
</evidence>
<name>A0A378HYZ6_9GAMM</name>
<keyword evidence="2" id="KW-1185">Reference proteome</keyword>
<dbReference type="EMBL" id="UGNV01000001">
    <property type="protein sequence ID" value="STX27963.1"/>
    <property type="molecule type" value="Genomic_DNA"/>
</dbReference>
<dbReference type="Proteomes" id="UP000254968">
    <property type="component" value="Unassembled WGS sequence"/>
</dbReference>
<accession>A0A378HYZ6</accession>
<proteinExistence type="predicted"/>